<reference evidence="3" key="1">
    <citation type="submission" date="2015-12" db="EMBL/GenBank/DDBJ databases">
        <title>Genome sequence of a biocontrol rhizobacterium Chryseobacterium kwangjuense strain KJ1R5 isolated from pepper (Capsicum annuum L.).</title>
        <authorList>
            <person name="Jeong J.-J."/>
            <person name="Park H."/>
            <person name="Mannaa M."/>
            <person name="Sang M.K."/>
            <person name="Choi I.-G."/>
            <person name="Kim K.D."/>
        </authorList>
    </citation>
    <scope>NUCLEOTIDE SEQUENCE [LARGE SCALE GENOMIC DNA]</scope>
    <source>
        <strain evidence="3">KJ1R5</strain>
    </source>
</reference>
<dbReference type="Pfam" id="PF07728">
    <property type="entry name" value="AAA_5"/>
    <property type="match status" value="1"/>
</dbReference>
<comment type="caution">
    <text evidence="2">The sequence shown here is derived from an EMBL/GenBank/DDBJ whole genome shotgun (WGS) entry which is preliminary data.</text>
</comment>
<protein>
    <recommendedName>
        <fullName evidence="1">ATPase dynein-related AAA domain-containing protein</fullName>
    </recommendedName>
</protein>
<organism evidence="2 3">
    <name type="scientific">Chryseobacterium kwangjuense</name>
    <dbReference type="NCBI Taxonomy" id="267125"/>
    <lineage>
        <taxon>Bacteria</taxon>
        <taxon>Pseudomonadati</taxon>
        <taxon>Bacteroidota</taxon>
        <taxon>Flavobacteriia</taxon>
        <taxon>Flavobacteriales</taxon>
        <taxon>Weeksellaceae</taxon>
        <taxon>Chryseobacterium group</taxon>
        <taxon>Chryseobacterium</taxon>
    </lineage>
</organism>
<feature type="domain" description="ATPase dynein-related AAA" evidence="1">
    <location>
        <begin position="542"/>
        <end position="619"/>
    </location>
</feature>
<dbReference type="PANTHER" id="PTHR37291:SF1">
    <property type="entry name" value="TYPE IV METHYL-DIRECTED RESTRICTION ENZYME ECOKMCRB SUBUNIT"/>
    <property type="match status" value="1"/>
</dbReference>
<proteinExistence type="predicted"/>
<evidence type="ECO:0000313" key="2">
    <source>
        <dbReference type="EMBL" id="KXH85072.1"/>
    </source>
</evidence>
<dbReference type="PANTHER" id="PTHR37291">
    <property type="entry name" value="5-METHYLCYTOSINE-SPECIFIC RESTRICTION ENZYME B"/>
    <property type="match status" value="1"/>
</dbReference>
<reference evidence="2 3" key="2">
    <citation type="journal article" date="2016" name="Genome Announc.">
        <title>Draft Genome Sequence of a Biocontrol Rhizobacterium, Chryseobacterium kwangjuense Strain KJ1R5, Isolated from Pepper (Capsicum annuum).</title>
        <authorList>
            <person name="Jeong J.J."/>
            <person name="Park H."/>
            <person name="Park B.H."/>
            <person name="Mannaa M."/>
            <person name="Sang M.K."/>
            <person name="Choi I.G."/>
            <person name="Kim K.D."/>
        </authorList>
    </citation>
    <scope>NUCLEOTIDE SEQUENCE [LARGE SCALE GENOMIC DNA]</scope>
    <source>
        <strain evidence="2 3">KJ1R5</strain>
    </source>
</reference>
<dbReference type="REBASE" id="149457">
    <property type="entry name" value="CkwR5McrBCP"/>
</dbReference>
<sequence>MDYHELQVKVYDWLKSQNDTDPNFTFSVRQKASTGAEKNYFIGTERSRYFSTTFWNIPVSYPGSSTDLINLVFALKKNHKLSLYIQFYQTKNPNSIQNQYALELIRNIKPRLKSLPFFDFVEGKETLKMELFTVNLPKHYEDFEVAVNDLDQMLKEIIPVVNEEILNLKKIHPDFIANRLLPEDQKRMITKMYERFDKYAVAEVDDQDDGESWKILHEFGDWFIKAYDESPGIYHGMIFGFLYQIANFKKIISEEKLNNYDRETIEIVKKEIPNFDYEGLDYFEKFLDSIIKKYSQSCIMKQPLNEILYGPPGTGKTYNTINKAIQIANPGFVLSNHTRKQIKEEYKRLTDEGRIVFTTFHQSMTYEDFIEGIKPKIEENEDGTKKVIYEVEDGIFKKISKEAQKPRFKNENSVEAYTFDDAWSELMEEANKHLEDKNPLVLKIQTPDLGLKIVDISDKGNLKLKPIYSEDSKIYTVSYSRIEKLHQVFSDLSVIKNVDKEFRAVIGGTNSTAHWSVLNYINNKIKQKTKNETIEKELPSLPYVLIIDEINRGNVSQIFGELITLIEEDKRLDNDEALQIALPYSKKKFGVPSNLYIIGTMNTADRSVEALDTALRRRFSFEEMAPKPELLNPSNMIEKLFWEYKDHDWNNKEYKPEEDKLFELLEVSEDLKNKKETIWGQMKADGKGSKTGYFEEFSFGRIDFQELLTTINCRIEKLIDKDHAIGHAYFIGKNNQTIVDSFYKNIIPLLQEYFFGDYGKIGLVLGRGFIKLKQNESSVFADFDYQNDYSEKESYEIVDYRNPDLDYTLEGTEIKMDFMKAISLLMNKPVL</sequence>
<dbReference type="RefSeq" id="WP_062648536.1">
    <property type="nucleotide sequence ID" value="NZ_LPUR01000001.1"/>
</dbReference>
<dbReference type="AlphaFoldDB" id="A0A135WJW8"/>
<dbReference type="EMBL" id="LPUR01000001">
    <property type="protein sequence ID" value="KXH85072.1"/>
    <property type="molecule type" value="Genomic_DNA"/>
</dbReference>
<evidence type="ECO:0000259" key="1">
    <source>
        <dbReference type="Pfam" id="PF07728"/>
    </source>
</evidence>
<accession>A0A135WJW8</accession>
<gene>
    <name evidence="2" type="ORF">AU378_04770</name>
</gene>
<dbReference type="SUPFAM" id="SSF52540">
    <property type="entry name" value="P-loop containing nucleoside triphosphate hydrolases"/>
    <property type="match status" value="1"/>
</dbReference>
<dbReference type="InterPro" id="IPR011704">
    <property type="entry name" value="ATPase_dyneun-rel_AAA"/>
</dbReference>
<name>A0A135WJW8_9FLAO</name>
<dbReference type="GO" id="GO:0016887">
    <property type="term" value="F:ATP hydrolysis activity"/>
    <property type="evidence" value="ECO:0007669"/>
    <property type="project" value="InterPro"/>
</dbReference>
<dbReference type="InterPro" id="IPR052934">
    <property type="entry name" value="Methyl-DNA_Rec/Restrict_Enz"/>
</dbReference>
<dbReference type="GO" id="GO:0005524">
    <property type="term" value="F:ATP binding"/>
    <property type="evidence" value="ECO:0007669"/>
    <property type="project" value="InterPro"/>
</dbReference>
<dbReference type="Gene3D" id="3.40.50.300">
    <property type="entry name" value="P-loop containing nucleotide triphosphate hydrolases"/>
    <property type="match status" value="1"/>
</dbReference>
<dbReference type="Proteomes" id="UP000070513">
    <property type="component" value="Unassembled WGS sequence"/>
</dbReference>
<dbReference type="InterPro" id="IPR027417">
    <property type="entry name" value="P-loop_NTPase"/>
</dbReference>
<evidence type="ECO:0000313" key="3">
    <source>
        <dbReference type="Proteomes" id="UP000070513"/>
    </source>
</evidence>
<dbReference type="OrthoDB" id="9781481at2"/>